<organism evidence="2 3">
    <name type="scientific">Entotheonella factor</name>
    <dbReference type="NCBI Taxonomy" id="1429438"/>
    <lineage>
        <taxon>Bacteria</taxon>
        <taxon>Pseudomonadati</taxon>
        <taxon>Nitrospinota/Tectimicrobiota group</taxon>
        <taxon>Candidatus Tectimicrobiota</taxon>
        <taxon>Candidatus Entotheonellia</taxon>
        <taxon>Candidatus Entotheonellales</taxon>
        <taxon>Candidatus Entotheonellaceae</taxon>
        <taxon>Candidatus Entotheonella</taxon>
    </lineage>
</organism>
<dbReference type="SUPFAM" id="SSF53850">
    <property type="entry name" value="Periplasmic binding protein-like II"/>
    <property type="match status" value="1"/>
</dbReference>
<name>W4L6V9_ENTF1</name>
<dbReference type="GO" id="GO:0030288">
    <property type="term" value="C:outer membrane-bounded periplasmic space"/>
    <property type="evidence" value="ECO:0007669"/>
    <property type="project" value="UniProtKB-ARBA"/>
</dbReference>
<dbReference type="GO" id="GO:0043190">
    <property type="term" value="C:ATP-binding cassette (ABC) transporter complex"/>
    <property type="evidence" value="ECO:0007669"/>
    <property type="project" value="InterPro"/>
</dbReference>
<dbReference type="GO" id="GO:0015833">
    <property type="term" value="P:peptide transport"/>
    <property type="evidence" value="ECO:0007669"/>
    <property type="project" value="TreeGrafter"/>
</dbReference>
<keyword evidence="3" id="KW-1185">Reference proteome</keyword>
<dbReference type="PROSITE" id="PS51318">
    <property type="entry name" value="TAT"/>
    <property type="match status" value="1"/>
</dbReference>
<dbReference type="Gene3D" id="3.10.105.10">
    <property type="entry name" value="Dipeptide-binding Protein, Domain 3"/>
    <property type="match status" value="1"/>
</dbReference>
<dbReference type="EMBL" id="AZHW01001173">
    <property type="protein sequence ID" value="ETW93788.1"/>
    <property type="molecule type" value="Genomic_DNA"/>
</dbReference>
<dbReference type="Pfam" id="PF00496">
    <property type="entry name" value="SBP_bac_5"/>
    <property type="match status" value="1"/>
</dbReference>
<dbReference type="Proteomes" id="UP000019141">
    <property type="component" value="Unassembled WGS sequence"/>
</dbReference>
<dbReference type="PANTHER" id="PTHR30290">
    <property type="entry name" value="PERIPLASMIC BINDING COMPONENT OF ABC TRANSPORTER"/>
    <property type="match status" value="1"/>
</dbReference>
<feature type="domain" description="Solute-binding protein family 5" evidence="1">
    <location>
        <begin position="96"/>
        <end position="468"/>
    </location>
</feature>
<dbReference type="CDD" id="cd00995">
    <property type="entry name" value="PBP2_NikA_DppA_OppA_like"/>
    <property type="match status" value="1"/>
</dbReference>
<proteinExistence type="predicted"/>
<evidence type="ECO:0000313" key="3">
    <source>
        <dbReference type="Proteomes" id="UP000019141"/>
    </source>
</evidence>
<reference evidence="2 3" key="1">
    <citation type="journal article" date="2014" name="Nature">
        <title>An environmental bacterial taxon with a large and distinct metabolic repertoire.</title>
        <authorList>
            <person name="Wilson M.C."/>
            <person name="Mori T."/>
            <person name="Ruckert C."/>
            <person name="Uria A.R."/>
            <person name="Helf M.J."/>
            <person name="Takada K."/>
            <person name="Gernert C."/>
            <person name="Steffens U.A."/>
            <person name="Heycke N."/>
            <person name="Schmitt S."/>
            <person name="Rinke C."/>
            <person name="Helfrich E.J."/>
            <person name="Brachmann A.O."/>
            <person name="Gurgui C."/>
            <person name="Wakimoto T."/>
            <person name="Kracht M."/>
            <person name="Crusemann M."/>
            <person name="Hentschel U."/>
            <person name="Abe I."/>
            <person name="Matsunaga S."/>
            <person name="Kalinowski J."/>
            <person name="Takeyama H."/>
            <person name="Piel J."/>
        </authorList>
    </citation>
    <scope>NUCLEOTIDE SEQUENCE [LARGE SCALE GENOMIC DNA]</scope>
    <source>
        <strain evidence="3">TSY1</strain>
    </source>
</reference>
<comment type="caution">
    <text evidence="2">The sequence shown here is derived from an EMBL/GenBank/DDBJ whole genome shotgun (WGS) entry which is preliminary data.</text>
</comment>
<dbReference type="InterPro" id="IPR030678">
    <property type="entry name" value="Peptide/Ni-bd"/>
</dbReference>
<dbReference type="InterPro" id="IPR000914">
    <property type="entry name" value="SBP_5_dom"/>
</dbReference>
<dbReference type="InterPro" id="IPR006311">
    <property type="entry name" value="TAT_signal"/>
</dbReference>
<dbReference type="HOGENOM" id="CLU_017028_7_3_7"/>
<dbReference type="GO" id="GO:1904680">
    <property type="term" value="F:peptide transmembrane transporter activity"/>
    <property type="evidence" value="ECO:0007669"/>
    <property type="project" value="TreeGrafter"/>
</dbReference>
<dbReference type="AlphaFoldDB" id="W4L6V9"/>
<dbReference type="PIRSF" id="PIRSF002741">
    <property type="entry name" value="MppA"/>
    <property type="match status" value="1"/>
</dbReference>
<dbReference type="InterPro" id="IPR039424">
    <property type="entry name" value="SBP_5"/>
</dbReference>
<protein>
    <recommendedName>
        <fullName evidence="1">Solute-binding protein family 5 domain-containing protein</fullName>
    </recommendedName>
</protein>
<gene>
    <name evidence="2" type="ORF">ETSY1_37685</name>
</gene>
<accession>W4L6V9</accession>
<evidence type="ECO:0000259" key="1">
    <source>
        <dbReference type="Pfam" id="PF00496"/>
    </source>
</evidence>
<evidence type="ECO:0000313" key="2">
    <source>
        <dbReference type="EMBL" id="ETW93788.1"/>
    </source>
</evidence>
<dbReference type="Gene3D" id="3.40.190.10">
    <property type="entry name" value="Periplasmic binding protein-like II"/>
    <property type="match status" value="1"/>
</dbReference>
<sequence>MDRRTKIHTNDSAGMTRREVLTTGVATGLGAAALANTVLPGTAAAETPVKGGKATVINYGYPEVWDPHLAGTLGALGSISPMYNQVVEFNPLDPSEVIGDLAKSWEVTDGGMTYTFKLHENVTWWDGKPLTAEDVVFSLNRMIEPGQPRPRVGLLRPSIKSVELVDKFTVRVYLKLPSPSFLQFLAVDYMKIVPKHLVEAGVDINLWQNIVGSGPFKIKKARRGNSVNFVKNENYFKPDRPYLDELNVIVITDQGTAGSAIRAGQIHATTAVSGLQVEDMLKLADGLKGKYTLYWQPVNNVEHFFANTERDPWKDTRVIKALRRATDLREMQTAFGNGYYGYGAPFPPDAWYASKTEDLLKLPGFSEPKEPDIEDALATLKAAGYDHPSKLGKRVLTVPIVLYWPDVAQLWAAQMRRNLGIEIELKLVDVPTAVTTWVSGEFDMGSWGYGYNITDPDDYVNAIYGPGSRNYTRWKKPEFLEMLQVQLSELDKAKRLETLRKMENMLFEESPYIELFWAKRNYIVSDKLRTEAGAFVPAETIQTALKWEHVWLQS</sequence>